<dbReference type="InterPro" id="IPR015422">
    <property type="entry name" value="PyrdxlP-dep_Trfase_small"/>
</dbReference>
<dbReference type="InterPro" id="IPR015424">
    <property type="entry name" value="PyrdxlP-dep_Trfase"/>
</dbReference>
<keyword evidence="4" id="KW-0489">Methyltransferase</keyword>
<comment type="cofactor">
    <cofactor evidence="1">
        <name>pyridoxal 5'-phosphate</name>
        <dbReference type="ChEBI" id="CHEBI:597326"/>
    </cofactor>
</comment>
<dbReference type="InterPro" id="IPR015421">
    <property type="entry name" value="PyrdxlP-dep_Trfase_major"/>
</dbReference>
<dbReference type="GO" id="GO:0030170">
    <property type="term" value="F:pyridoxal phosphate binding"/>
    <property type="evidence" value="ECO:0007669"/>
    <property type="project" value="TreeGrafter"/>
</dbReference>
<dbReference type="EMBL" id="RXZH01000002">
    <property type="protein sequence ID" value="RTZ16717.1"/>
    <property type="molecule type" value="Genomic_DNA"/>
</dbReference>
<keyword evidence="2" id="KW-0663">Pyridoxal phosphate</keyword>
<evidence type="ECO:0000259" key="3">
    <source>
        <dbReference type="Pfam" id="PF00464"/>
    </source>
</evidence>
<dbReference type="AlphaFoldDB" id="A0A432CZN9"/>
<proteinExistence type="predicted"/>
<evidence type="ECO:0000256" key="2">
    <source>
        <dbReference type="ARBA" id="ARBA00022898"/>
    </source>
</evidence>
<dbReference type="PANTHER" id="PTHR11680">
    <property type="entry name" value="SERINE HYDROXYMETHYLTRANSFERASE"/>
    <property type="match status" value="1"/>
</dbReference>
<dbReference type="Pfam" id="PF00464">
    <property type="entry name" value="SHMT"/>
    <property type="match status" value="1"/>
</dbReference>
<dbReference type="OrthoDB" id="9019276at2"/>
<name>A0A432CZN9_9VIBR</name>
<evidence type="ECO:0000313" key="5">
    <source>
        <dbReference type="Proteomes" id="UP000268973"/>
    </source>
</evidence>
<reference evidence="4 5" key="1">
    <citation type="submission" date="2018-12" db="EMBL/GenBank/DDBJ databases">
        <title>Vibrio sp. isolated from China Sea.</title>
        <authorList>
            <person name="Li Y."/>
        </authorList>
    </citation>
    <scope>NUCLEOTIDE SEQUENCE [LARGE SCALE GENOMIC DNA]</scope>
    <source>
        <strain evidence="4 5">BEI207</strain>
    </source>
</reference>
<protein>
    <submittedName>
        <fullName evidence="4">Serine hydroxymethyltransferase</fullName>
    </submittedName>
</protein>
<dbReference type="RefSeq" id="WP_126573713.1">
    <property type="nucleotide sequence ID" value="NZ_RXZH01000002.1"/>
</dbReference>
<dbReference type="Gene3D" id="3.40.640.10">
    <property type="entry name" value="Type I PLP-dependent aspartate aminotransferase-like (Major domain)"/>
    <property type="match status" value="1"/>
</dbReference>
<keyword evidence="5" id="KW-1185">Reference proteome</keyword>
<dbReference type="GO" id="GO:0005737">
    <property type="term" value="C:cytoplasm"/>
    <property type="evidence" value="ECO:0007669"/>
    <property type="project" value="TreeGrafter"/>
</dbReference>
<dbReference type="GO" id="GO:0008168">
    <property type="term" value="F:methyltransferase activity"/>
    <property type="evidence" value="ECO:0007669"/>
    <property type="project" value="UniProtKB-KW"/>
</dbReference>
<organism evidence="4 5">
    <name type="scientific">Vibrio aquaticus</name>
    <dbReference type="NCBI Taxonomy" id="2496559"/>
    <lineage>
        <taxon>Bacteria</taxon>
        <taxon>Pseudomonadati</taxon>
        <taxon>Pseudomonadota</taxon>
        <taxon>Gammaproteobacteria</taxon>
        <taxon>Vibrionales</taxon>
        <taxon>Vibrionaceae</taxon>
        <taxon>Vibrio</taxon>
    </lineage>
</organism>
<dbReference type="PANTHER" id="PTHR11680:SF35">
    <property type="entry name" value="SERINE HYDROXYMETHYLTRANSFERASE 1"/>
    <property type="match status" value="1"/>
</dbReference>
<feature type="domain" description="Serine hydroxymethyltransferase-like" evidence="3">
    <location>
        <begin position="38"/>
        <end position="404"/>
    </location>
</feature>
<comment type="caution">
    <text evidence="4">The sequence shown here is derived from an EMBL/GenBank/DDBJ whole genome shotgun (WGS) entry which is preliminary data.</text>
</comment>
<dbReference type="Gene3D" id="3.90.1150.10">
    <property type="entry name" value="Aspartate Aminotransferase, domain 1"/>
    <property type="match status" value="1"/>
</dbReference>
<dbReference type="GO" id="GO:0004372">
    <property type="term" value="F:glycine hydroxymethyltransferase activity"/>
    <property type="evidence" value="ECO:0007669"/>
    <property type="project" value="TreeGrafter"/>
</dbReference>
<accession>A0A432CZN9</accession>
<sequence>MIINKQMHDMNILNDASVLLGCSTSKELYQKLRALIERHDTVRVKTGINLVAAEGPMSSQARRLLSCDLGSRASGGSIGRNNRFFTGLDQADEIEALCIVLLKELFECNHADPRLLGGLHANTVVYAVLKNHFKVSDMSTLNTFYGGNSSNHNLGPPGILNYSISELPVDPNTLEIDLNAFEYMAKFRQPKLVSLGAGLNLFPFPVKEIKDIISRWGGMLLFDGSHQAGLIAGGVYPNPLSLGADIYTASTGKTFSGPQGGMICWNSEKFSSPVSTTIFPKLTGSHQLNRIAALTLSCLELKEYGHEYMAQGILNARQLASNLQAHGLDVLCSDEGFTETHQVVVKWTQEEGARLACYRLADVGVFANAVPLPEDRELLSGIRFGVTEITRLGVTQSQIVVLAEVVAGVLQGNYNLKEARNVVVELASTFSDFKYCLEGGQ</sequence>
<dbReference type="InterPro" id="IPR049943">
    <property type="entry name" value="Ser_HO-MeTrfase-like"/>
</dbReference>
<dbReference type="GO" id="GO:0032259">
    <property type="term" value="P:methylation"/>
    <property type="evidence" value="ECO:0007669"/>
    <property type="project" value="UniProtKB-KW"/>
</dbReference>
<evidence type="ECO:0000256" key="1">
    <source>
        <dbReference type="ARBA" id="ARBA00001933"/>
    </source>
</evidence>
<keyword evidence="4" id="KW-0808">Transferase</keyword>
<dbReference type="GO" id="GO:0046653">
    <property type="term" value="P:tetrahydrofolate metabolic process"/>
    <property type="evidence" value="ECO:0007669"/>
    <property type="project" value="TreeGrafter"/>
</dbReference>
<dbReference type="SUPFAM" id="SSF53383">
    <property type="entry name" value="PLP-dependent transferases"/>
    <property type="match status" value="1"/>
</dbReference>
<gene>
    <name evidence="4" type="ORF">EJ063_07955</name>
</gene>
<dbReference type="GO" id="GO:0019264">
    <property type="term" value="P:glycine biosynthetic process from serine"/>
    <property type="evidence" value="ECO:0007669"/>
    <property type="project" value="TreeGrafter"/>
</dbReference>
<dbReference type="InterPro" id="IPR039429">
    <property type="entry name" value="SHMT-like_dom"/>
</dbReference>
<dbReference type="Proteomes" id="UP000268973">
    <property type="component" value="Unassembled WGS sequence"/>
</dbReference>
<evidence type="ECO:0000313" key="4">
    <source>
        <dbReference type="EMBL" id="RTZ16717.1"/>
    </source>
</evidence>